<reference evidence="2 3" key="1">
    <citation type="journal article" date="2011" name="J. Bacteriol.">
        <title>Complete genome sequence of the industrial strain Ketogulonicigenium vulgare WSH-001.</title>
        <authorList>
            <person name="Liu L."/>
            <person name="Li Y."/>
            <person name="Zhang J."/>
            <person name="Zhou Z."/>
            <person name="Liu J."/>
            <person name="Li X."/>
            <person name="Zhou J."/>
            <person name="Du G."/>
            <person name="Wang L."/>
            <person name="Chen J."/>
        </authorList>
    </citation>
    <scope>NUCLEOTIDE SEQUENCE [LARGE SCALE GENOMIC DNA]</scope>
    <source>
        <strain evidence="2 3">WSH-001</strain>
    </source>
</reference>
<organism evidence="2 3">
    <name type="scientific">Ketogulonicigenium vulgare (strain WSH-001)</name>
    <dbReference type="NCBI Taxonomy" id="759362"/>
    <lineage>
        <taxon>Bacteria</taxon>
        <taxon>Pseudomonadati</taxon>
        <taxon>Pseudomonadota</taxon>
        <taxon>Alphaproteobacteria</taxon>
        <taxon>Rhodobacterales</taxon>
        <taxon>Roseobacteraceae</taxon>
        <taxon>Ketogulonicigenium</taxon>
    </lineage>
</organism>
<proteinExistence type="predicted"/>
<accession>F9Y566</accession>
<dbReference type="PATRIC" id="fig|759362.5.peg.887"/>
<evidence type="ECO:0000259" key="1">
    <source>
        <dbReference type="Pfam" id="PF13360"/>
    </source>
</evidence>
<dbReference type="Gene3D" id="2.130.10.10">
    <property type="entry name" value="YVTN repeat-like/Quinoprotein amine dehydrogenase"/>
    <property type="match status" value="1"/>
</dbReference>
<evidence type="ECO:0000313" key="3">
    <source>
        <dbReference type="Proteomes" id="UP000000692"/>
    </source>
</evidence>
<sequence>MLRRSFLTFTAMGLLAACGSRNQEILPGLRVPLQGAAAAEATAAPSALPAAQVNTAWTHRGGSATHQIGHLALGSNLQSGFVTSIGAGNDRRTRIAAEPVIDGGRIFTMDARARVTALTLQGAEIWRRDVTRAGVSSEAASGGGLAVGGGRLFVTTGFGRLLALSAESGAVLWEQDTDAPGGSSPTVSGNTLYVMGRDGRARAFDAATGLQRWAVIGNGSDAGYIGGAGAAISGDTVVFPFSSSEVMGLFPGGGATRWTNFVAGARPGDAAGAFLTDIAGDPVISGGRVFVGNVSGRIAALNLQNGEELWAVREGAVGRLALVGEALFFVNDQNQLVRRDSRGGALVWRQELPLYQTRRWGGRNTRFVHFGPVIAGGRVIIASSDGMLRQFDATSGALLSEVELASPAATQPIVAQQVLYLVTEDGNLRAFQ</sequence>
<dbReference type="InterPro" id="IPR018391">
    <property type="entry name" value="PQQ_b-propeller_rpt"/>
</dbReference>
<dbReference type="KEGG" id="kvl:KVU_0859"/>
<dbReference type="SUPFAM" id="SSF50998">
    <property type="entry name" value="Quinoprotein alcohol dehydrogenase-like"/>
    <property type="match status" value="2"/>
</dbReference>
<feature type="domain" description="Pyrrolo-quinoline quinone repeat" evidence="1">
    <location>
        <begin position="112"/>
        <end position="350"/>
    </location>
</feature>
<keyword evidence="3" id="KW-1185">Reference proteome</keyword>
<dbReference type="OrthoDB" id="5290752at2"/>
<dbReference type="Pfam" id="PF13360">
    <property type="entry name" value="PQQ_2"/>
    <property type="match status" value="1"/>
</dbReference>
<dbReference type="SMART" id="SM00564">
    <property type="entry name" value="PQQ"/>
    <property type="match status" value="5"/>
</dbReference>
<evidence type="ECO:0000313" key="2">
    <source>
        <dbReference type="EMBL" id="AEM40698.1"/>
    </source>
</evidence>
<dbReference type="InterPro" id="IPR011047">
    <property type="entry name" value="Quinoprotein_ADH-like_sf"/>
</dbReference>
<dbReference type="eggNOG" id="COG1520">
    <property type="taxonomic scope" value="Bacteria"/>
</dbReference>
<protein>
    <submittedName>
        <fullName evidence="2">Pyrrolo-quinoline quinone</fullName>
    </submittedName>
</protein>
<dbReference type="InterPro" id="IPR002372">
    <property type="entry name" value="PQQ_rpt_dom"/>
</dbReference>
<gene>
    <name evidence="2" type="ordered locus">KVU_0859</name>
</gene>
<name>F9Y566_KETVW</name>
<dbReference type="Proteomes" id="UP000000692">
    <property type="component" value="Chromosome"/>
</dbReference>
<dbReference type="AlphaFoldDB" id="F9Y566"/>
<dbReference type="RefSeq" id="WP_013384150.1">
    <property type="nucleotide sequence ID" value="NC_017384.1"/>
</dbReference>
<dbReference type="PROSITE" id="PS51257">
    <property type="entry name" value="PROKAR_LIPOPROTEIN"/>
    <property type="match status" value="1"/>
</dbReference>
<dbReference type="PANTHER" id="PTHR34512">
    <property type="entry name" value="CELL SURFACE PROTEIN"/>
    <property type="match status" value="1"/>
</dbReference>
<dbReference type="InterPro" id="IPR015943">
    <property type="entry name" value="WD40/YVTN_repeat-like_dom_sf"/>
</dbReference>
<dbReference type="PANTHER" id="PTHR34512:SF30">
    <property type="entry name" value="OUTER MEMBRANE PROTEIN ASSEMBLY FACTOR BAMB"/>
    <property type="match status" value="1"/>
</dbReference>
<dbReference type="HOGENOM" id="CLU_027480_3_0_5"/>
<dbReference type="EMBL" id="CP002018">
    <property type="protein sequence ID" value="AEM40698.1"/>
    <property type="molecule type" value="Genomic_DNA"/>
</dbReference>